<reference evidence="11 14" key="2">
    <citation type="submission" date="2020-07" db="EMBL/GenBank/DDBJ databases">
        <title>The draft genome sequence of Maribacter polysiphoniae KCTC 22021.</title>
        <authorList>
            <person name="Mu L."/>
        </authorList>
    </citation>
    <scope>NUCLEOTIDE SEQUENCE [LARGE SCALE GENOMIC DNA]</scope>
    <source>
        <strain evidence="11 14">KCTC 22021</strain>
    </source>
</reference>
<evidence type="ECO:0000256" key="2">
    <source>
        <dbReference type="ARBA" id="ARBA00007254"/>
    </source>
</evidence>
<keyword evidence="4 10" id="KW-1003">Cell membrane</keyword>
<gene>
    <name evidence="10 11" type="primary">mscL</name>
    <name evidence="11" type="ORF">HZY62_18015</name>
    <name evidence="12" type="ORF">LX92_03837</name>
</gene>
<evidence type="ECO:0000256" key="4">
    <source>
        <dbReference type="ARBA" id="ARBA00022475"/>
    </source>
</evidence>
<dbReference type="Proteomes" id="UP000651837">
    <property type="component" value="Unassembled WGS sequence"/>
</dbReference>
<dbReference type="HAMAP" id="MF_00115">
    <property type="entry name" value="MscL"/>
    <property type="match status" value="1"/>
</dbReference>
<dbReference type="Proteomes" id="UP000245667">
    <property type="component" value="Unassembled WGS sequence"/>
</dbReference>
<evidence type="ECO:0000313" key="14">
    <source>
        <dbReference type="Proteomes" id="UP000651837"/>
    </source>
</evidence>
<dbReference type="PROSITE" id="PS01327">
    <property type="entry name" value="MSCL"/>
    <property type="match status" value="1"/>
</dbReference>
<name>A0A316DXL1_9FLAO</name>
<dbReference type="GO" id="GO:0005886">
    <property type="term" value="C:plasma membrane"/>
    <property type="evidence" value="ECO:0007669"/>
    <property type="project" value="UniProtKB-SubCell"/>
</dbReference>
<comment type="subcellular location">
    <subcellularLocation>
        <location evidence="1 10">Cell membrane</location>
        <topology evidence="1 10">Multi-pass membrane protein</topology>
    </subcellularLocation>
</comment>
<dbReference type="InterPro" id="IPR019823">
    <property type="entry name" value="Mechanosensitive_channel_CS"/>
</dbReference>
<evidence type="ECO:0000256" key="8">
    <source>
        <dbReference type="ARBA" id="ARBA00023136"/>
    </source>
</evidence>
<dbReference type="EMBL" id="JACWLN010000011">
    <property type="protein sequence ID" value="MBD1262500.1"/>
    <property type="molecule type" value="Genomic_DNA"/>
</dbReference>
<evidence type="ECO:0000256" key="9">
    <source>
        <dbReference type="ARBA" id="ARBA00023303"/>
    </source>
</evidence>
<keyword evidence="3 10" id="KW-0813">Transport</keyword>
<organism evidence="12 13">
    <name type="scientific">Maribacter polysiphoniae</name>
    <dbReference type="NCBI Taxonomy" id="429344"/>
    <lineage>
        <taxon>Bacteria</taxon>
        <taxon>Pseudomonadati</taxon>
        <taxon>Bacteroidota</taxon>
        <taxon>Flavobacteriia</taxon>
        <taxon>Flavobacteriales</taxon>
        <taxon>Flavobacteriaceae</taxon>
        <taxon>Maribacter</taxon>
    </lineage>
</organism>
<comment type="function">
    <text evidence="10">Channel that opens in response to stretch forces in the membrane lipid bilayer. May participate in the regulation of osmotic pressure changes within the cell.</text>
</comment>
<evidence type="ECO:0000256" key="10">
    <source>
        <dbReference type="HAMAP-Rule" id="MF_00115"/>
    </source>
</evidence>
<keyword evidence="6 10" id="KW-1133">Transmembrane helix</keyword>
<sequence>MRNFIQEFKDFAIKGNMMDMAIGIIIGTAFNKVVSVLVKKVIMPPLSLMTEDVHLADKKYILREAVGDVTEVAIGYGELIEVIVDFAIISFTIFAVIKFMNRFRTKAEDPTNKEEKTPKNIELLANLEKLMKEQNEILRNNKE</sequence>
<reference evidence="12 13" key="1">
    <citation type="submission" date="2018-05" db="EMBL/GenBank/DDBJ databases">
        <title>Genomic Encyclopedia of Archaeal and Bacterial Type Strains, Phase II (KMG-II): from individual species to whole genera.</title>
        <authorList>
            <person name="Goeker M."/>
        </authorList>
    </citation>
    <scope>NUCLEOTIDE SEQUENCE [LARGE SCALE GENOMIC DNA]</scope>
    <source>
        <strain evidence="12 13">DSM 23514</strain>
    </source>
</reference>
<proteinExistence type="inferred from homology"/>
<accession>A0A316DXL1</accession>
<comment type="subunit">
    <text evidence="10">Homopentamer.</text>
</comment>
<dbReference type="InterPro" id="IPR001185">
    <property type="entry name" value="MS_channel"/>
</dbReference>
<dbReference type="PANTHER" id="PTHR30266">
    <property type="entry name" value="MECHANOSENSITIVE CHANNEL MSCL"/>
    <property type="match status" value="1"/>
</dbReference>
<evidence type="ECO:0000256" key="1">
    <source>
        <dbReference type="ARBA" id="ARBA00004651"/>
    </source>
</evidence>
<feature type="transmembrane region" description="Helical" evidence="10">
    <location>
        <begin position="79"/>
        <end position="97"/>
    </location>
</feature>
<evidence type="ECO:0000256" key="5">
    <source>
        <dbReference type="ARBA" id="ARBA00022692"/>
    </source>
</evidence>
<dbReference type="InterPro" id="IPR037673">
    <property type="entry name" value="MSC/AndL"/>
</dbReference>
<dbReference type="SUPFAM" id="SSF81330">
    <property type="entry name" value="Gated mechanosensitive channel"/>
    <property type="match status" value="1"/>
</dbReference>
<keyword evidence="14" id="KW-1185">Reference proteome</keyword>
<dbReference type="PANTHER" id="PTHR30266:SF2">
    <property type="entry name" value="LARGE-CONDUCTANCE MECHANOSENSITIVE CHANNEL"/>
    <property type="match status" value="1"/>
</dbReference>
<protein>
    <recommendedName>
        <fullName evidence="10">Large-conductance mechanosensitive channel</fullName>
    </recommendedName>
</protein>
<comment type="similarity">
    <text evidence="2 10">Belongs to the MscL family.</text>
</comment>
<keyword evidence="7 10" id="KW-0406">Ion transport</keyword>
<dbReference type="OrthoDB" id="9810350at2"/>
<evidence type="ECO:0000313" key="13">
    <source>
        <dbReference type="Proteomes" id="UP000245667"/>
    </source>
</evidence>
<dbReference type="PRINTS" id="PR01264">
    <property type="entry name" value="MECHCHANNEL"/>
</dbReference>
<evidence type="ECO:0000313" key="12">
    <source>
        <dbReference type="EMBL" id="PWK21333.1"/>
    </source>
</evidence>
<keyword evidence="5 10" id="KW-0812">Transmembrane</keyword>
<dbReference type="AlphaFoldDB" id="A0A316DXL1"/>
<evidence type="ECO:0000313" key="11">
    <source>
        <dbReference type="EMBL" id="MBD1262500.1"/>
    </source>
</evidence>
<evidence type="ECO:0000256" key="3">
    <source>
        <dbReference type="ARBA" id="ARBA00022448"/>
    </source>
</evidence>
<feature type="transmembrane region" description="Helical" evidence="10">
    <location>
        <begin position="20"/>
        <end position="38"/>
    </location>
</feature>
<evidence type="ECO:0000256" key="6">
    <source>
        <dbReference type="ARBA" id="ARBA00022989"/>
    </source>
</evidence>
<dbReference type="EMBL" id="QGGQ01000012">
    <property type="protein sequence ID" value="PWK21333.1"/>
    <property type="molecule type" value="Genomic_DNA"/>
</dbReference>
<dbReference type="InterPro" id="IPR036019">
    <property type="entry name" value="MscL_channel"/>
</dbReference>
<dbReference type="Gene3D" id="1.10.1200.120">
    <property type="entry name" value="Large-conductance mechanosensitive channel, MscL, domain 1"/>
    <property type="match status" value="1"/>
</dbReference>
<comment type="caution">
    <text evidence="12">The sequence shown here is derived from an EMBL/GenBank/DDBJ whole genome shotgun (WGS) entry which is preliminary data.</text>
</comment>
<keyword evidence="8 10" id="KW-0472">Membrane</keyword>
<evidence type="ECO:0000256" key="7">
    <source>
        <dbReference type="ARBA" id="ARBA00023065"/>
    </source>
</evidence>
<keyword evidence="9 10" id="KW-0407">Ion channel</keyword>
<dbReference type="RefSeq" id="WP_109654010.1">
    <property type="nucleotide sequence ID" value="NZ_CAJQNU010000021.1"/>
</dbReference>
<dbReference type="Pfam" id="PF01741">
    <property type="entry name" value="MscL"/>
    <property type="match status" value="1"/>
</dbReference>
<dbReference type="GO" id="GO:0008381">
    <property type="term" value="F:mechanosensitive monoatomic ion channel activity"/>
    <property type="evidence" value="ECO:0007669"/>
    <property type="project" value="UniProtKB-UniRule"/>
</dbReference>
<dbReference type="NCBIfam" id="TIGR00220">
    <property type="entry name" value="mscL"/>
    <property type="match status" value="1"/>
</dbReference>